<feature type="compositionally biased region" description="Low complexity" evidence="1">
    <location>
        <begin position="961"/>
        <end position="973"/>
    </location>
</feature>
<name>A0AAJ0J172_9XANT</name>
<accession>A0AAJ0J172</accession>
<dbReference type="NCBIfam" id="TIGR04393">
    <property type="entry name" value="rpt_T5SS_PEPC"/>
    <property type="match status" value="2"/>
</dbReference>
<dbReference type="SMART" id="SM00869">
    <property type="entry name" value="Autotransporter"/>
    <property type="match status" value="1"/>
</dbReference>
<dbReference type="InterPro" id="IPR030895">
    <property type="entry name" value="T5SS_PEPC_rpt"/>
</dbReference>
<dbReference type="InterPro" id="IPR024973">
    <property type="entry name" value="ESPR"/>
</dbReference>
<evidence type="ECO:0000259" key="2">
    <source>
        <dbReference type="PROSITE" id="PS51208"/>
    </source>
</evidence>
<dbReference type="Proteomes" id="UP000030969">
    <property type="component" value="Unassembled WGS sequence"/>
</dbReference>
<evidence type="ECO:0000313" key="3">
    <source>
        <dbReference type="EMBL" id="KHM97280.1"/>
    </source>
</evidence>
<evidence type="ECO:0000256" key="1">
    <source>
        <dbReference type="SAM" id="MobiDB-lite"/>
    </source>
</evidence>
<gene>
    <name evidence="3" type="ORF">OR61_04205</name>
</gene>
<proteinExistence type="predicted"/>
<dbReference type="AlphaFoldDB" id="A0AAJ0J172"/>
<feature type="domain" description="Autotransporter" evidence="2">
    <location>
        <begin position="958"/>
        <end position="1237"/>
    </location>
</feature>
<dbReference type="SUPFAM" id="SSF103515">
    <property type="entry name" value="Autotransporter"/>
    <property type="match status" value="1"/>
</dbReference>
<dbReference type="Gene3D" id="2.40.128.130">
    <property type="entry name" value="Autotransporter beta-domain"/>
    <property type="match status" value="1"/>
</dbReference>
<protein>
    <submittedName>
        <fullName evidence="3">Transporter</fullName>
    </submittedName>
</protein>
<sequence length="1237" mass="125474">MINIKWSFMNRIYRLVLNRATGLMQVASELATSQGFPPRTTGFSLCHRSLLSTAMLAALGSVAAPSAFAAVFDFNSDETITSSRVYTDGFRVGPNGTVVVDVSGAAVVTSEEDISLGSTAAGNGTLRLTGPGARLAINSGFWDLLVGEAGVGNLTLQGGSQATTAGLMTLGNQQGSSGNVLVTGAGSALTAREIRVGRGGTGTMDITNGGTVTTTRPYSVVNNYGMSLGDGTNGAGTVNVSNGGTLAIADNLLLVGMVRDGTLNIGNGGTVNADRGVHLGGTLISLSNNGTSNGTVNVAAGGELNTAELILGVHSDSSGVVTVTGTGRINADTVSVGSNGDGSLTLSGGAVLRATTDVRAELPHGISENFGQTGRIVVSGTGSAIEAPRVDVSNELLVEGGAAIRSTTAAFYDSYANTRTNATLTGAGSNWTNSGAMRAFTNVEILDGAVITTDTLSVSGGLNSSTFAPRLEHDQVRVSGVGSAIVTANGLTVGGTVFEPYGVLSAASGGRIDGGSGITLGNAGYLALGGGMDQWSLATTAPVWRAAEAVGQLSASPISMEVNSGGLVFNHTGDATLSNTIRSVPSGNTWVGGQLLQLSGNTRLDGDLTAFGGEINVTGGTLLINSDLYTGQGYTNPSRALVQEISVSGGTLVLNGTSGFQQQINLGSTVETVRSSIAVVTGEGILAGNARLGDTFLGDGGTLSPGQNGIGKMTFDGDLYLSANNGLGATISGTSFYDVDVLGNGQNDQLAVSGTAYLGRTSGLTNTADAALRVTALDPSVSYQNGQTYTILEAAGGVQGRFDQVTSRSAFIDPSVVYTANQVQLTLAVKDTTPPVTPAPPVDPGTPVTPVDPVTPVTPAPPIAPVTPVAPIAPPLVFGTVAISGNQRATAAALDTLRQSGDALALYNGLLIMDADTARAAFDDLSGEVHASNRALLLEDRFLREGISQRLRQAPDFTEDGGASAWVAGSGASNRQDGDGSAARARQNRDGLMAGVDWSFGERWTVGLAAGAESLRQQLQARNASSDVDAVHAGLYGGYRGEAVWINGAASYADYQIDTERTVGVGTGIAQRLGGRYDADAVSAFVEGGWDFELGALTLTPHVAAAYTRLSTDAGVEAGGSAALAIDASKDEVWTSTAGVRASWDISGGLQDGARLEAGLAWQNAAGELRADSRQRFVAGSSAFTVGGVPLARNVGIAELGVSLNTSANSRLSLVGQGRAGDGQREVGAQLNWKVAF</sequence>
<dbReference type="RefSeq" id="WP_039424255.1">
    <property type="nucleotide sequence ID" value="NZ_JTEF01000021.1"/>
</dbReference>
<dbReference type="Pfam" id="PF03797">
    <property type="entry name" value="Autotransporter"/>
    <property type="match status" value="1"/>
</dbReference>
<dbReference type="InterPro" id="IPR036709">
    <property type="entry name" value="Autotransporte_beta_dom_sf"/>
</dbReference>
<feature type="region of interest" description="Disordered" evidence="1">
    <location>
        <begin position="954"/>
        <end position="986"/>
    </location>
</feature>
<comment type="caution">
    <text evidence="3">The sequence shown here is derived from an EMBL/GenBank/DDBJ whole genome shotgun (WGS) entry which is preliminary data.</text>
</comment>
<reference evidence="3 4" key="1">
    <citation type="submission" date="2014-11" db="EMBL/GenBank/DDBJ databases">
        <title>Draft Genome Sequences of Xanthomonas vesicatoria Strains from the Balkan Peninsula.</title>
        <authorList>
            <person name="Vancheva T."/>
            <person name="Lefeuvre P."/>
            <person name="Bogatzevska N."/>
            <person name="Moncheva P."/>
            <person name="Koebnik R."/>
        </authorList>
    </citation>
    <scope>NUCLEOTIDE SEQUENCE [LARGE SCALE GENOMIC DNA]</scope>
    <source>
        <strain evidence="3 4">53M</strain>
    </source>
</reference>
<dbReference type="EMBL" id="JSYJ01000015">
    <property type="protein sequence ID" value="KHM97280.1"/>
    <property type="molecule type" value="Genomic_DNA"/>
</dbReference>
<evidence type="ECO:0000313" key="4">
    <source>
        <dbReference type="Proteomes" id="UP000030969"/>
    </source>
</evidence>
<dbReference type="InterPro" id="IPR005546">
    <property type="entry name" value="Autotransporte_beta"/>
</dbReference>
<dbReference type="Pfam" id="PF13018">
    <property type="entry name" value="ESPR"/>
    <property type="match status" value="1"/>
</dbReference>
<organism evidence="3 4">
    <name type="scientific">Xanthomonas vesicatoria</name>
    <dbReference type="NCBI Taxonomy" id="56460"/>
    <lineage>
        <taxon>Bacteria</taxon>
        <taxon>Pseudomonadati</taxon>
        <taxon>Pseudomonadota</taxon>
        <taxon>Gammaproteobacteria</taxon>
        <taxon>Lysobacterales</taxon>
        <taxon>Lysobacteraceae</taxon>
        <taxon>Xanthomonas</taxon>
    </lineage>
</organism>
<dbReference type="PROSITE" id="PS51208">
    <property type="entry name" value="AUTOTRANSPORTER"/>
    <property type="match status" value="1"/>
</dbReference>